<feature type="transmembrane region" description="Helical" evidence="5">
    <location>
        <begin position="248"/>
        <end position="269"/>
    </location>
</feature>
<comment type="catalytic activity">
    <reaction evidence="5">
        <text>a quinone + NADH + 5 H(+)(in) = a quinol + NAD(+) + 4 H(+)(out)</text>
        <dbReference type="Rhea" id="RHEA:57888"/>
        <dbReference type="ChEBI" id="CHEBI:15378"/>
        <dbReference type="ChEBI" id="CHEBI:24646"/>
        <dbReference type="ChEBI" id="CHEBI:57540"/>
        <dbReference type="ChEBI" id="CHEBI:57945"/>
        <dbReference type="ChEBI" id="CHEBI:132124"/>
    </reaction>
</comment>
<feature type="transmembrane region" description="Helical" evidence="5">
    <location>
        <begin position="115"/>
        <end position="133"/>
    </location>
</feature>
<dbReference type="GO" id="GO:0050136">
    <property type="term" value="F:NADH dehydrogenase (quinone) (non-electrogenic) activity"/>
    <property type="evidence" value="ECO:0007669"/>
    <property type="project" value="UniProtKB-UniRule"/>
</dbReference>
<keyword evidence="9" id="KW-1185">Reference proteome</keyword>
<dbReference type="Pfam" id="PF00361">
    <property type="entry name" value="Proton_antipo_M"/>
    <property type="match status" value="1"/>
</dbReference>
<comment type="function">
    <text evidence="5">NDH-1 shuttles electrons from NADH, via FMN and iron-sulfur (Fe-S) centers, to quinones in the respiratory chain. The immediate electron acceptor for the enzyme in this species is believed to be a menaquinone. Couples the redox reaction to proton translocation (for every two electrons transferred, four hydrogen ions are translocated across the cytoplasmic membrane), and thus conserves the redox energy in a proton gradient.</text>
</comment>
<feature type="transmembrane region" description="Helical" evidence="5">
    <location>
        <begin position="139"/>
        <end position="157"/>
    </location>
</feature>
<dbReference type="EC" id="7.1.1.-" evidence="5"/>
<feature type="transmembrane region" description="Helical" evidence="5">
    <location>
        <begin position="89"/>
        <end position="108"/>
    </location>
</feature>
<evidence type="ECO:0000256" key="5">
    <source>
        <dbReference type="HAMAP-Rule" id="MF_00445"/>
    </source>
</evidence>
<feature type="transmembrane region" description="Helical" evidence="5">
    <location>
        <begin position="275"/>
        <end position="296"/>
    </location>
</feature>
<evidence type="ECO:0000259" key="7">
    <source>
        <dbReference type="Pfam" id="PF00361"/>
    </source>
</evidence>
<organism evidence="8 9">
    <name type="scientific">Dyadobacter psychrotolerans</name>
    <dbReference type="NCBI Taxonomy" id="2541721"/>
    <lineage>
        <taxon>Bacteria</taxon>
        <taxon>Pseudomonadati</taxon>
        <taxon>Bacteroidota</taxon>
        <taxon>Cytophagia</taxon>
        <taxon>Cytophagales</taxon>
        <taxon>Spirosomataceae</taxon>
        <taxon>Dyadobacter</taxon>
    </lineage>
</organism>
<keyword evidence="4 5" id="KW-0472">Membrane</keyword>
<feature type="transmembrane region" description="Helical" evidence="5">
    <location>
        <begin position="303"/>
        <end position="324"/>
    </location>
</feature>
<dbReference type="InterPro" id="IPR001750">
    <property type="entry name" value="ND/Mrp_TM"/>
</dbReference>
<evidence type="ECO:0000256" key="2">
    <source>
        <dbReference type="ARBA" id="ARBA00022692"/>
    </source>
</evidence>
<dbReference type="EMBL" id="SMFL01000011">
    <property type="protein sequence ID" value="TDE11567.1"/>
    <property type="molecule type" value="Genomic_DNA"/>
</dbReference>
<proteinExistence type="inferred from homology"/>
<dbReference type="GO" id="GO:0012505">
    <property type="term" value="C:endomembrane system"/>
    <property type="evidence" value="ECO:0007669"/>
    <property type="project" value="UniProtKB-SubCell"/>
</dbReference>
<dbReference type="HAMAP" id="MF_00445">
    <property type="entry name" value="NDH1_NuoN_1"/>
    <property type="match status" value="1"/>
</dbReference>
<evidence type="ECO:0000256" key="4">
    <source>
        <dbReference type="ARBA" id="ARBA00023136"/>
    </source>
</evidence>
<keyword evidence="5" id="KW-1278">Translocase</keyword>
<evidence type="ECO:0000313" key="8">
    <source>
        <dbReference type="EMBL" id="TDE11567.1"/>
    </source>
</evidence>
<evidence type="ECO:0000313" key="9">
    <source>
        <dbReference type="Proteomes" id="UP000294850"/>
    </source>
</evidence>
<accession>A0A4R5DEM1</accession>
<keyword evidence="5" id="KW-0520">NAD</keyword>
<feature type="transmembrane region" description="Helical" evidence="5">
    <location>
        <begin position="21"/>
        <end position="37"/>
    </location>
</feature>
<feature type="transmembrane region" description="Helical" evidence="5">
    <location>
        <begin position="49"/>
        <end position="69"/>
    </location>
</feature>
<feature type="transmembrane region" description="Helical" evidence="5">
    <location>
        <begin position="413"/>
        <end position="433"/>
    </location>
</feature>
<reference evidence="8 9" key="1">
    <citation type="submission" date="2019-03" db="EMBL/GenBank/DDBJ databases">
        <title>Dyadobacter AR-3-6 sp. nov., isolated from arctic soil.</title>
        <authorList>
            <person name="Chaudhary D.K."/>
        </authorList>
    </citation>
    <scope>NUCLEOTIDE SEQUENCE [LARGE SCALE GENOMIC DNA]</scope>
    <source>
        <strain evidence="8 9">AR-3-6</strain>
    </source>
</reference>
<evidence type="ECO:0000256" key="3">
    <source>
        <dbReference type="ARBA" id="ARBA00022989"/>
    </source>
</evidence>
<dbReference type="Proteomes" id="UP000294850">
    <property type="component" value="Unassembled WGS sequence"/>
</dbReference>
<feature type="transmembrane region" description="Helical" evidence="5">
    <location>
        <begin position="211"/>
        <end position="236"/>
    </location>
</feature>
<sequence length="487" mass="53942">MDINEQLIHIRQSLAGIGPEIFLGLFFCFFLLSEILLMKWLSKEEISRWLHRLALTGSLITLVLVLGQWNEKPSFRFFPLLFLDHQAVFFKVMIVVAWIFTLIHVRILKYDFPPEFNALLIATVAGLNLLTMSTHLLTIYLSLELISISSYILVSLSPYKKAAEGGLKYLLFGAASSAVMLYGISFIYGLTGTMDITSRVMTIGLSNNTDLVITTVIVLTIGGLLFKLSLVPFHVWTPDVYEAAPTPLVSFLSVAPKAAVILVLMRLAGIFPSHYFPILGGVALISITVGNVAALWQSNARRLLAYSSIAQAGYLLVGIAAYSRFGFETAVFYTAAYLIINMAAFFLIDLLAPQSDTALADFEGLGRKFTWISGSLTVVMVALAGLPPTVGFTSKLLIFSSLWDSYHQHQFPWMLWLLIGGILNAAISLAYYLRLPYLLFFKEVGAGILPKIRINAVAGNIMAGLLVTIIIAFFLKPEWLMHWISAF</sequence>
<name>A0A4R5DEM1_9BACT</name>
<gene>
    <name evidence="5" type="primary">nuoN</name>
    <name evidence="8" type="ORF">E0F88_24335</name>
</gene>
<dbReference type="GO" id="GO:0048038">
    <property type="term" value="F:quinone binding"/>
    <property type="evidence" value="ECO:0007669"/>
    <property type="project" value="UniProtKB-KW"/>
</dbReference>
<keyword evidence="5" id="KW-0874">Quinone</keyword>
<dbReference type="InterPro" id="IPR010096">
    <property type="entry name" value="NADH-Q_OxRdtase_suN/2"/>
</dbReference>
<evidence type="ECO:0000256" key="6">
    <source>
        <dbReference type="RuleBase" id="RU000320"/>
    </source>
</evidence>
<evidence type="ECO:0000256" key="1">
    <source>
        <dbReference type="ARBA" id="ARBA00004127"/>
    </source>
</evidence>
<comment type="similarity">
    <text evidence="5">Belongs to the complex I subunit 2 family.</text>
</comment>
<dbReference type="AlphaFoldDB" id="A0A4R5DEM1"/>
<dbReference type="OrthoDB" id="9811718at2"/>
<feature type="transmembrane region" description="Helical" evidence="5">
    <location>
        <begin position="330"/>
        <end position="348"/>
    </location>
</feature>
<protein>
    <recommendedName>
        <fullName evidence="5">NADH-quinone oxidoreductase subunit N</fullName>
        <ecNumber evidence="5">7.1.1.-</ecNumber>
    </recommendedName>
    <alternativeName>
        <fullName evidence="5">NADH dehydrogenase I subunit N</fullName>
    </alternativeName>
    <alternativeName>
        <fullName evidence="5">NDH-1 subunit N</fullName>
    </alternativeName>
</protein>
<feature type="transmembrane region" description="Helical" evidence="5">
    <location>
        <begin position="454"/>
        <end position="475"/>
    </location>
</feature>
<feature type="transmembrane region" description="Helical" evidence="5">
    <location>
        <begin position="369"/>
        <end position="393"/>
    </location>
</feature>
<feature type="domain" description="NADH:quinone oxidoreductase/Mrp antiporter transmembrane" evidence="7">
    <location>
        <begin position="133"/>
        <end position="407"/>
    </location>
</feature>
<keyword evidence="5" id="KW-0813">Transport</keyword>
<keyword evidence="2 5" id="KW-0812">Transmembrane</keyword>
<keyword evidence="5" id="KW-1003">Cell membrane</keyword>
<dbReference type="PANTHER" id="PTHR22773">
    <property type="entry name" value="NADH DEHYDROGENASE"/>
    <property type="match status" value="1"/>
</dbReference>
<dbReference type="GO" id="GO:0005886">
    <property type="term" value="C:plasma membrane"/>
    <property type="evidence" value="ECO:0007669"/>
    <property type="project" value="UniProtKB-SubCell"/>
</dbReference>
<dbReference type="GO" id="GO:0042773">
    <property type="term" value="P:ATP synthesis coupled electron transport"/>
    <property type="evidence" value="ECO:0007669"/>
    <property type="project" value="InterPro"/>
</dbReference>
<comment type="caution">
    <text evidence="8">The sequence shown here is derived from an EMBL/GenBank/DDBJ whole genome shotgun (WGS) entry which is preliminary data.</text>
</comment>
<dbReference type="GO" id="GO:0008137">
    <property type="term" value="F:NADH dehydrogenase (ubiquinone) activity"/>
    <property type="evidence" value="ECO:0007669"/>
    <property type="project" value="InterPro"/>
</dbReference>
<keyword evidence="3 5" id="KW-1133">Transmembrane helix</keyword>
<feature type="transmembrane region" description="Helical" evidence="5">
    <location>
        <begin position="169"/>
        <end position="191"/>
    </location>
</feature>
<comment type="subunit">
    <text evidence="5">NDH-1 is composed of 14 different subunits. Subunits NuoA, H, J, K, L, M, N constitute the membrane sector of the complex.</text>
</comment>
<comment type="subcellular location">
    <subcellularLocation>
        <location evidence="5">Cell membrane</location>
        <topology evidence="5">Multi-pass membrane protein</topology>
    </subcellularLocation>
    <subcellularLocation>
        <location evidence="1">Endomembrane system</location>
        <topology evidence="1">Multi-pass membrane protein</topology>
    </subcellularLocation>
    <subcellularLocation>
        <location evidence="6">Membrane</location>
        <topology evidence="6">Multi-pass membrane protein</topology>
    </subcellularLocation>
</comment>